<dbReference type="GO" id="GO:0005524">
    <property type="term" value="F:ATP binding"/>
    <property type="evidence" value="ECO:0007669"/>
    <property type="project" value="UniProtKB-KW"/>
</dbReference>
<dbReference type="PANTHER" id="PTHR22594:SF36">
    <property type="entry name" value="ASPARAGINE--TRNA LIGASE, CYTOPLASMIC 2"/>
    <property type="match status" value="1"/>
</dbReference>
<evidence type="ECO:0000256" key="7">
    <source>
        <dbReference type="ARBA" id="ARBA00023146"/>
    </source>
</evidence>
<dbReference type="NCBIfam" id="TIGR00457">
    <property type="entry name" value="asnS"/>
    <property type="match status" value="1"/>
</dbReference>
<keyword evidence="6" id="KW-0648">Protein biosynthesis</keyword>
<protein>
    <recommendedName>
        <fullName evidence="2">asparagine--tRNA ligase</fullName>
        <ecNumber evidence="2">6.1.1.22</ecNumber>
    </recommendedName>
</protein>
<dbReference type="InterPro" id="IPR004522">
    <property type="entry name" value="Asn-tRNA-ligase"/>
</dbReference>
<dbReference type="SUPFAM" id="SSF55681">
    <property type="entry name" value="Class II aaRS and biotin synthetases"/>
    <property type="match status" value="1"/>
</dbReference>
<dbReference type="STRING" id="542762.A0A4S4D155"/>
<keyword evidence="5" id="KW-0067">ATP-binding</keyword>
<dbReference type="EMBL" id="SDRB02013093">
    <property type="protein sequence ID" value="THF95951.1"/>
    <property type="molecule type" value="Genomic_DNA"/>
</dbReference>
<comment type="similarity">
    <text evidence="1">Belongs to the class-II aminoacyl-tRNA synthetase family.</text>
</comment>
<keyword evidence="9" id="KW-0472">Membrane</keyword>
<gene>
    <name evidence="11" type="ORF">TEA_021583</name>
</gene>
<dbReference type="GO" id="GO:0005739">
    <property type="term" value="C:mitochondrion"/>
    <property type="evidence" value="ECO:0007669"/>
    <property type="project" value="TreeGrafter"/>
</dbReference>
<accession>A0A4S4D155</accession>
<dbReference type="InterPro" id="IPR045864">
    <property type="entry name" value="aa-tRNA-synth_II/BPL/LPL"/>
</dbReference>
<evidence type="ECO:0000256" key="9">
    <source>
        <dbReference type="SAM" id="Phobius"/>
    </source>
</evidence>
<evidence type="ECO:0000256" key="3">
    <source>
        <dbReference type="ARBA" id="ARBA00022598"/>
    </source>
</evidence>
<dbReference type="GO" id="GO:0006421">
    <property type="term" value="P:asparaginyl-tRNA aminoacylation"/>
    <property type="evidence" value="ECO:0007669"/>
    <property type="project" value="InterPro"/>
</dbReference>
<name>A0A4S4D155_CAMSN</name>
<evidence type="ECO:0000256" key="8">
    <source>
        <dbReference type="SAM" id="MobiDB-lite"/>
    </source>
</evidence>
<evidence type="ECO:0000256" key="6">
    <source>
        <dbReference type="ARBA" id="ARBA00022917"/>
    </source>
</evidence>
<evidence type="ECO:0000256" key="4">
    <source>
        <dbReference type="ARBA" id="ARBA00022741"/>
    </source>
</evidence>
<feature type="region of interest" description="Disordered" evidence="8">
    <location>
        <begin position="6"/>
        <end position="37"/>
    </location>
</feature>
<dbReference type="InterPro" id="IPR004364">
    <property type="entry name" value="Aa-tRNA-synt_II"/>
</dbReference>
<organism evidence="11 12">
    <name type="scientific">Camellia sinensis var. sinensis</name>
    <name type="common">China tea</name>
    <dbReference type="NCBI Taxonomy" id="542762"/>
    <lineage>
        <taxon>Eukaryota</taxon>
        <taxon>Viridiplantae</taxon>
        <taxon>Streptophyta</taxon>
        <taxon>Embryophyta</taxon>
        <taxon>Tracheophyta</taxon>
        <taxon>Spermatophyta</taxon>
        <taxon>Magnoliopsida</taxon>
        <taxon>eudicotyledons</taxon>
        <taxon>Gunneridae</taxon>
        <taxon>Pentapetalae</taxon>
        <taxon>asterids</taxon>
        <taxon>Ericales</taxon>
        <taxon>Theaceae</taxon>
        <taxon>Camellia</taxon>
    </lineage>
</organism>
<dbReference type="GO" id="GO:0004816">
    <property type="term" value="F:asparagine-tRNA ligase activity"/>
    <property type="evidence" value="ECO:0007669"/>
    <property type="project" value="UniProtKB-EC"/>
</dbReference>
<feature type="transmembrane region" description="Helical" evidence="9">
    <location>
        <begin position="76"/>
        <end position="97"/>
    </location>
</feature>
<dbReference type="EC" id="6.1.1.22" evidence="2"/>
<evidence type="ECO:0000256" key="1">
    <source>
        <dbReference type="ARBA" id="ARBA00008226"/>
    </source>
</evidence>
<evidence type="ECO:0000313" key="11">
    <source>
        <dbReference type="EMBL" id="THF95951.1"/>
    </source>
</evidence>
<keyword evidence="7" id="KW-0030">Aminoacyl-tRNA synthetase</keyword>
<keyword evidence="9" id="KW-1133">Transmembrane helix</keyword>
<evidence type="ECO:0000259" key="10">
    <source>
        <dbReference type="Pfam" id="PF00152"/>
    </source>
</evidence>
<dbReference type="Pfam" id="PF00152">
    <property type="entry name" value="tRNA-synt_2"/>
    <property type="match status" value="1"/>
</dbReference>
<evidence type="ECO:0000256" key="5">
    <source>
        <dbReference type="ARBA" id="ARBA00022840"/>
    </source>
</evidence>
<keyword evidence="3" id="KW-0436">Ligase</keyword>
<keyword evidence="9" id="KW-0812">Transmembrane</keyword>
<feature type="domain" description="Aminoacyl-tRNA synthetase class II (D/K/N)" evidence="10">
    <location>
        <begin position="468"/>
        <end position="745"/>
    </location>
</feature>
<dbReference type="PANTHER" id="PTHR22594">
    <property type="entry name" value="ASPARTYL/LYSYL-TRNA SYNTHETASE"/>
    <property type="match status" value="1"/>
</dbReference>
<keyword evidence="4" id="KW-0547">Nucleotide-binding</keyword>
<dbReference type="NCBIfam" id="NF003037">
    <property type="entry name" value="PRK03932.1"/>
    <property type="match status" value="1"/>
</dbReference>
<comment type="caution">
    <text evidence="11">The sequence shown here is derived from an EMBL/GenBank/DDBJ whole genome shotgun (WGS) entry which is preliminary data.</text>
</comment>
<proteinExistence type="inferred from homology"/>
<dbReference type="Gene3D" id="3.30.930.10">
    <property type="entry name" value="Bira Bifunctional Protein, Domain 2"/>
    <property type="match status" value="1"/>
</dbReference>
<evidence type="ECO:0000256" key="2">
    <source>
        <dbReference type="ARBA" id="ARBA00012816"/>
    </source>
</evidence>
<dbReference type="AlphaFoldDB" id="A0A4S4D155"/>
<evidence type="ECO:0000313" key="12">
    <source>
        <dbReference type="Proteomes" id="UP000306102"/>
    </source>
</evidence>
<sequence>MKVFVRSIDSKGTEEVAKATERNKKKETNMGPNSPMDNCISLEDDNSPTVGNNPTIGNNQIVVCAVDRIVSLHRNLLCTALVLTPSAFVISAAQIMVKNSKSKLFRSLVLAITALVLEPTAPVVSPTKYSKRVILKTILGRGDGGAGLVGGRVVIGGWVKTSKEVTKKPVPPPVVEGDKVGSKDVTCVETIPTRLPFFRSIMKVFVGSHEPVREKLDSVVQKLPPPPPPLQQSSLFAVLQVSDGSCAANLQVLVDSSIERPSQVMQTGTCILAEGFLQQPEEPGKHAVELKVAKLLHVGTVDQDKYPLSKKRLPLDMLRDFSHFRPRTTTVASVARIRNGLTQATHTFFMINGFLYVQVPIITTADCEGFSEKFHVSTLLGEKIKQEVITTDDTAGISSETVKASIKEKNKQIEVLQRSDSNKEALAAALQDLQITSELVALMEAKEAAKQKFESRASVKPVLVDFSEDFFSRQTYLTVSGRLHLESYARALGNVYSFGPRFQAQKSESKRNVAEMWMVEVEMAFSQLEDAINCAYDLLKSVSQWALDNCSEDLKFLSKRVDQTIEDRLEKMTSSSFRRISYEAAVEVLKQVKDKKFEATIELGAPLTEEHESYLADEIYKMPVIIDSYPKELKPFYVRLNDDGKTVAAFDMIVPKTAILLVTKLENICSQVGKLIRASQNEERLSMLTTRIMELGLPKEQYEWYLDLRMHGTVIHSGFSLAFDLLVAYATGLIDVRDVIPFPRSHGKANN</sequence>
<dbReference type="Proteomes" id="UP000306102">
    <property type="component" value="Unassembled WGS sequence"/>
</dbReference>
<reference evidence="11 12" key="1">
    <citation type="journal article" date="2018" name="Proc. Natl. Acad. Sci. U.S.A.">
        <title>Draft genome sequence of Camellia sinensis var. sinensis provides insights into the evolution of the tea genome and tea quality.</title>
        <authorList>
            <person name="Wei C."/>
            <person name="Yang H."/>
            <person name="Wang S."/>
            <person name="Zhao J."/>
            <person name="Liu C."/>
            <person name="Gao L."/>
            <person name="Xia E."/>
            <person name="Lu Y."/>
            <person name="Tai Y."/>
            <person name="She G."/>
            <person name="Sun J."/>
            <person name="Cao H."/>
            <person name="Tong W."/>
            <person name="Gao Q."/>
            <person name="Li Y."/>
            <person name="Deng W."/>
            <person name="Jiang X."/>
            <person name="Wang W."/>
            <person name="Chen Q."/>
            <person name="Zhang S."/>
            <person name="Li H."/>
            <person name="Wu J."/>
            <person name="Wang P."/>
            <person name="Li P."/>
            <person name="Shi C."/>
            <person name="Zheng F."/>
            <person name="Jian J."/>
            <person name="Huang B."/>
            <person name="Shan D."/>
            <person name="Shi M."/>
            <person name="Fang C."/>
            <person name="Yue Y."/>
            <person name="Li F."/>
            <person name="Li D."/>
            <person name="Wei S."/>
            <person name="Han B."/>
            <person name="Jiang C."/>
            <person name="Yin Y."/>
            <person name="Xia T."/>
            <person name="Zhang Z."/>
            <person name="Bennetzen J.L."/>
            <person name="Zhao S."/>
            <person name="Wan X."/>
        </authorList>
    </citation>
    <scope>NUCLEOTIDE SEQUENCE [LARGE SCALE GENOMIC DNA]</scope>
    <source>
        <strain evidence="12">cv. Shuchazao</strain>
        <tissue evidence="11">Leaf</tissue>
    </source>
</reference>
<feature type="compositionally biased region" description="Basic and acidic residues" evidence="8">
    <location>
        <begin position="8"/>
        <end position="28"/>
    </location>
</feature>
<keyword evidence="12" id="KW-1185">Reference proteome</keyword>